<feature type="transmembrane region" description="Helical" evidence="6">
    <location>
        <begin position="197"/>
        <end position="222"/>
    </location>
</feature>
<evidence type="ECO:0000256" key="2">
    <source>
        <dbReference type="ARBA" id="ARBA00022475"/>
    </source>
</evidence>
<gene>
    <name evidence="7" type="ORF">G3O08_07260</name>
</gene>
<keyword evidence="8" id="KW-1185">Reference proteome</keyword>
<evidence type="ECO:0000256" key="3">
    <source>
        <dbReference type="ARBA" id="ARBA00022692"/>
    </source>
</evidence>
<keyword evidence="4 6" id="KW-1133">Transmembrane helix</keyword>
<accession>A0A7K3WP65</accession>
<keyword evidence="5 6" id="KW-0472">Membrane</keyword>
<keyword evidence="2" id="KW-1003">Cell membrane</keyword>
<comment type="caution">
    <text evidence="7">The sequence shown here is derived from an EMBL/GenBank/DDBJ whole genome shotgun (WGS) entry which is preliminary data.</text>
</comment>
<feature type="transmembrane region" description="Helical" evidence="6">
    <location>
        <begin position="171"/>
        <end position="191"/>
    </location>
</feature>
<protein>
    <submittedName>
        <fullName evidence="7">MATE family efflux transporter</fullName>
    </submittedName>
</protein>
<evidence type="ECO:0000313" key="8">
    <source>
        <dbReference type="Proteomes" id="UP000486602"/>
    </source>
</evidence>
<feature type="transmembrane region" description="Helical" evidence="6">
    <location>
        <begin position="102"/>
        <end position="122"/>
    </location>
</feature>
<reference evidence="7 8" key="1">
    <citation type="submission" date="2020-02" db="EMBL/GenBank/DDBJ databases">
        <title>Out from the shadows clarifying the taxonomy of the family Cryomorphaceae and related taxa by utilizing the GTDB taxonomic framework.</title>
        <authorList>
            <person name="Bowman J.P."/>
        </authorList>
    </citation>
    <scope>NUCLEOTIDE SEQUENCE [LARGE SCALE GENOMIC DNA]</scope>
    <source>
        <strain evidence="7 8">QSSC 1-22</strain>
    </source>
</reference>
<feature type="transmembrane region" description="Helical" evidence="6">
    <location>
        <begin position="358"/>
        <end position="382"/>
    </location>
</feature>
<feature type="transmembrane region" description="Helical" evidence="6">
    <location>
        <begin position="142"/>
        <end position="159"/>
    </location>
</feature>
<dbReference type="Proteomes" id="UP000486602">
    <property type="component" value="Unassembled WGS sequence"/>
</dbReference>
<dbReference type="CDD" id="cd12082">
    <property type="entry name" value="MATE_like"/>
    <property type="match status" value="1"/>
</dbReference>
<dbReference type="PANTHER" id="PTHR30250">
    <property type="entry name" value="PST FAMILY PREDICTED COLANIC ACID TRANSPORTER"/>
    <property type="match status" value="1"/>
</dbReference>
<feature type="transmembrane region" description="Helical" evidence="6">
    <location>
        <begin position="283"/>
        <end position="305"/>
    </location>
</feature>
<dbReference type="InterPro" id="IPR002528">
    <property type="entry name" value="MATE_fam"/>
</dbReference>
<evidence type="ECO:0000256" key="1">
    <source>
        <dbReference type="ARBA" id="ARBA00004651"/>
    </source>
</evidence>
<evidence type="ECO:0000256" key="4">
    <source>
        <dbReference type="ARBA" id="ARBA00022989"/>
    </source>
</evidence>
<dbReference type="InterPro" id="IPR050833">
    <property type="entry name" value="Poly_Biosynth_Transport"/>
</dbReference>
<sequence length="452" mass="50513">MIDRLVAKFVNKSDARGQKAFRHIIYSAGLKVINAAISFLIIPLYLAYLTEVSFGIWLTVSAVLNWFNFFDLGMGNGLRNRFAEAKAANDTILAKSFVSTTYALLILISVALLGLFLIANIFFDWSVIFAAPDFLKADVNKMVVVLAILFCPQFFLQLIKMVATADQRPAIANMMNTVVNILHLVALYILSQQGSPSLFTLALAIGGINLLVPLLANIIFFSGEYRDVAPSLKSVNFEYSRSLMGLGFVFFIMQGAALVVFMTDNLIITRVLGPEEVPAYNIAFRYFNLIVVFFGLVTTPFWSAFTEAYVKNDMPWINKVMRKLYTLWFGVAVLGVIMFFVSPYVYNLWIGDEIEIPMLLNLVMMIWVLATTGLSIFGIFLSGVGKLRLSLYHSIVVMIINIPLSIWLAGYSELGSAGVMLASLFGVLLRLFFQPRQTFKLIKGTAKGIWNR</sequence>
<dbReference type="AlphaFoldDB" id="A0A7K3WP65"/>
<keyword evidence="3 6" id="KW-0812">Transmembrane</keyword>
<evidence type="ECO:0000256" key="6">
    <source>
        <dbReference type="SAM" id="Phobius"/>
    </source>
</evidence>
<feature type="transmembrane region" description="Helical" evidence="6">
    <location>
        <begin position="325"/>
        <end position="346"/>
    </location>
</feature>
<feature type="transmembrane region" description="Helical" evidence="6">
    <location>
        <begin position="24"/>
        <end position="48"/>
    </location>
</feature>
<dbReference type="Pfam" id="PF01554">
    <property type="entry name" value="MatE"/>
    <property type="match status" value="1"/>
</dbReference>
<evidence type="ECO:0000256" key="5">
    <source>
        <dbReference type="ARBA" id="ARBA00023136"/>
    </source>
</evidence>
<feature type="transmembrane region" description="Helical" evidence="6">
    <location>
        <begin position="414"/>
        <end position="433"/>
    </location>
</feature>
<dbReference type="PANTHER" id="PTHR30250:SF11">
    <property type="entry name" value="O-ANTIGEN TRANSPORTER-RELATED"/>
    <property type="match status" value="1"/>
</dbReference>
<feature type="transmembrane region" description="Helical" evidence="6">
    <location>
        <begin position="389"/>
        <end position="408"/>
    </location>
</feature>
<dbReference type="EMBL" id="JAAGVY010000010">
    <property type="protein sequence ID" value="NEN23294.1"/>
    <property type="molecule type" value="Genomic_DNA"/>
</dbReference>
<feature type="transmembrane region" description="Helical" evidence="6">
    <location>
        <begin position="54"/>
        <end position="72"/>
    </location>
</feature>
<proteinExistence type="predicted"/>
<dbReference type="GO" id="GO:0042910">
    <property type="term" value="F:xenobiotic transmembrane transporter activity"/>
    <property type="evidence" value="ECO:0007669"/>
    <property type="project" value="InterPro"/>
</dbReference>
<feature type="transmembrane region" description="Helical" evidence="6">
    <location>
        <begin position="243"/>
        <end position="263"/>
    </location>
</feature>
<dbReference type="GO" id="GO:0015297">
    <property type="term" value="F:antiporter activity"/>
    <property type="evidence" value="ECO:0007669"/>
    <property type="project" value="InterPro"/>
</dbReference>
<dbReference type="RefSeq" id="WP_163284387.1">
    <property type="nucleotide sequence ID" value="NZ_JAAGVY010000010.1"/>
</dbReference>
<organism evidence="7 8">
    <name type="scientific">Cryomorpha ignava</name>
    <dbReference type="NCBI Taxonomy" id="101383"/>
    <lineage>
        <taxon>Bacteria</taxon>
        <taxon>Pseudomonadati</taxon>
        <taxon>Bacteroidota</taxon>
        <taxon>Flavobacteriia</taxon>
        <taxon>Flavobacteriales</taxon>
        <taxon>Cryomorphaceae</taxon>
        <taxon>Cryomorpha</taxon>
    </lineage>
</organism>
<name>A0A7K3WP65_9FLAO</name>
<dbReference type="GO" id="GO:0005886">
    <property type="term" value="C:plasma membrane"/>
    <property type="evidence" value="ECO:0007669"/>
    <property type="project" value="UniProtKB-SubCell"/>
</dbReference>
<evidence type="ECO:0000313" key="7">
    <source>
        <dbReference type="EMBL" id="NEN23294.1"/>
    </source>
</evidence>
<comment type="subcellular location">
    <subcellularLocation>
        <location evidence="1">Cell membrane</location>
        <topology evidence="1">Multi-pass membrane protein</topology>
    </subcellularLocation>
</comment>